<protein>
    <submittedName>
        <fullName evidence="1">Uncharacterized protein</fullName>
    </submittedName>
</protein>
<reference evidence="1" key="2">
    <citation type="submission" date="2021-02" db="EMBL/GenBank/DDBJ databases">
        <authorList>
            <person name="Kimball J.A."/>
            <person name="Haas M.W."/>
            <person name="Macchietto M."/>
            <person name="Kono T."/>
            <person name="Duquette J."/>
            <person name="Shao M."/>
        </authorList>
    </citation>
    <scope>NUCLEOTIDE SEQUENCE</scope>
    <source>
        <tissue evidence="1">Fresh leaf tissue</tissue>
    </source>
</reference>
<keyword evidence="2" id="KW-1185">Reference proteome</keyword>
<comment type="caution">
    <text evidence="1">The sequence shown here is derived from an EMBL/GenBank/DDBJ whole genome shotgun (WGS) entry which is preliminary data.</text>
</comment>
<dbReference type="AlphaFoldDB" id="A0A8J6BXJ4"/>
<evidence type="ECO:0000313" key="2">
    <source>
        <dbReference type="Proteomes" id="UP000729402"/>
    </source>
</evidence>
<dbReference type="EMBL" id="JAAALK010000079">
    <property type="protein sequence ID" value="KAG8096431.1"/>
    <property type="molecule type" value="Genomic_DNA"/>
</dbReference>
<gene>
    <name evidence="1" type="ORF">GUJ93_ZPchr0013g35839</name>
</gene>
<organism evidence="1 2">
    <name type="scientific">Zizania palustris</name>
    <name type="common">Northern wild rice</name>
    <dbReference type="NCBI Taxonomy" id="103762"/>
    <lineage>
        <taxon>Eukaryota</taxon>
        <taxon>Viridiplantae</taxon>
        <taxon>Streptophyta</taxon>
        <taxon>Embryophyta</taxon>
        <taxon>Tracheophyta</taxon>
        <taxon>Spermatophyta</taxon>
        <taxon>Magnoliopsida</taxon>
        <taxon>Liliopsida</taxon>
        <taxon>Poales</taxon>
        <taxon>Poaceae</taxon>
        <taxon>BOP clade</taxon>
        <taxon>Oryzoideae</taxon>
        <taxon>Oryzeae</taxon>
        <taxon>Zizaniinae</taxon>
        <taxon>Zizania</taxon>
    </lineage>
</organism>
<dbReference type="Proteomes" id="UP000729402">
    <property type="component" value="Unassembled WGS sequence"/>
</dbReference>
<reference evidence="1" key="1">
    <citation type="journal article" date="2021" name="bioRxiv">
        <title>Whole Genome Assembly and Annotation of Northern Wild Rice, Zizania palustris L., Supports a Whole Genome Duplication in the Zizania Genus.</title>
        <authorList>
            <person name="Haas M."/>
            <person name="Kono T."/>
            <person name="Macchietto M."/>
            <person name="Millas R."/>
            <person name="McGilp L."/>
            <person name="Shao M."/>
            <person name="Duquette J."/>
            <person name="Hirsch C.N."/>
            <person name="Kimball J."/>
        </authorList>
    </citation>
    <scope>NUCLEOTIDE SEQUENCE</scope>
    <source>
        <tissue evidence="1">Fresh leaf tissue</tissue>
    </source>
</reference>
<sequence>MAEGEVMDDGKIVGVDGSVLGGGVDGGALAACEEPILGVVQTILGTVDTMLTYEVDVVAASIGIHRERTTFRCALTRASGGGQAGAGQ</sequence>
<evidence type="ECO:0000313" key="1">
    <source>
        <dbReference type="EMBL" id="KAG8096431.1"/>
    </source>
</evidence>
<name>A0A8J6BXJ4_ZIZPA</name>
<accession>A0A8J6BXJ4</accession>
<proteinExistence type="predicted"/>